<evidence type="ECO:0000259" key="2">
    <source>
        <dbReference type="SMART" id="SM01037"/>
    </source>
</evidence>
<dbReference type="InterPro" id="IPR000916">
    <property type="entry name" value="Bet_v_I/MLP"/>
</dbReference>
<dbReference type="InterPro" id="IPR024949">
    <property type="entry name" value="Bet_v_I_allergen"/>
</dbReference>
<dbReference type="GO" id="GO:0009738">
    <property type="term" value="P:abscisic acid-activated signaling pathway"/>
    <property type="evidence" value="ECO:0007669"/>
    <property type="project" value="InterPro"/>
</dbReference>
<proteinExistence type="inferred from homology"/>
<organism evidence="3 4">
    <name type="scientific">Dillenia turbinata</name>
    <dbReference type="NCBI Taxonomy" id="194707"/>
    <lineage>
        <taxon>Eukaryota</taxon>
        <taxon>Viridiplantae</taxon>
        <taxon>Streptophyta</taxon>
        <taxon>Embryophyta</taxon>
        <taxon>Tracheophyta</taxon>
        <taxon>Spermatophyta</taxon>
        <taxon>Magnoliopsida</taxon>
        <taxon>eudicotyledons</taxon>
        <taxon>Gunneridae</taxon>
        <taxon>Pentapetalae</taxon>
        <taxon>Dilleniales</taxon>
        <taxon>Dilleniaceae</taxon>
        <taxon>Dillenia</taxon>
    </lineage>
</organism>
<gene>
    <name evidence="3" type="ORF">RJ641_002816</name>
</gene>
<comment type="caution">
    <text evidence="3">The sequence shown here is derived from an EMBL/GenBank/DDBJ whole genome shotgun (WGS) entry which is preliminary data.</text>
</comment>
<feature type="domain" description="Bet v I/Major latex protein" evidence="2">
    <location>
        <begin position="2"/>
        <end position="152"/>
    </location>
</feature>
<evidence type="ECO:0000313" key="4">
    <source>
        <dbReference type="Proteomes" id="UP001370490"/>
    </source>
</evidence>
<dbReference type="Gene3D" id="3.30.530.20">
    <property type="match status" value="1"/>
</dbReference>
<dbReference type="SMART" id="SM01037">
    <property type="entry name" value="Bet_v_1"/>
    <property type="match status" value="1"/>
</dbReference>
<dbReference type="Pfam" id="PF00407">
    <property type="entry name" value="Bet_v_1"/>
    <property type="match status" value="1"/>
</dbReference>
<reference evidence="3 4" key="1">
    <citation type="submission" date="2023-12" db="EMBL/GenBank/DDBJ databases">
        <title>A high-quality genome assembly for Dillenia turbinata (Dilleniales).</title>
        <authorList>
            <person name="Chanderbali A."/>
        </authorList>
    </citation>
    <scope>NUCLEOTIDE SEQUENCE [LARGE SCALE GENOMIC DNA]</scope>
    <source>
        <strain evidence="3">LSX21</strain>
        <tissue evidence="3">Leaf</tissue>
    </source>
</reference>
<evidence type="ECO:0000256" key="1">
    <source>
        <dbReference type="ARBA" id="ARBA00038242"/>
    </source>
</evidence>
<dbReference type="PRINTS" id="PR00634">
    <property type="entry name" value="BETALLERGEN"/>
</dbReference>
<dbReference type="InterPro" id="IPR052006">
    <property type="entry name" value="MLP-like"/>
</dbReference>
<accession>A0AAN8ZEQ0</accession>
<keyword evidence="4" id="KW-1185">Reference proteome</keyword>
<dbReference type="PANTHER" id="PTHR31338:SF16">
    <property type="entry name" value="POLYKETIDE CYCLASE_DEHYDRASE AND LIPID TRANSPORT SUPERFAMILY PROTEIN"/>
    <property type="match status" value="1"/>
</dbReference>
<dbReference type="InterPro" id="IPR023393">
    <property type="entry name" value="START-like_dom_sf"/>
</dbReference>
<dbReference type="CDD" id="cd07816">
    <property type="entry name" value="Bet_v1-like"/>
    <property type="match status" value="1"/>
</dbReference>
<dbReference type="AlphaFoldDB" id="A0AAN8ZEQ0"/>
<dbReference type="GO" id="GO:0006952">
    <property type="term" value="P:defense response"/>
    <property type="evidence" value="ECO:0007669"/>
    <property type="project" value="InterPro"/>
</dbReference>
<dbReference type="GO" id="GO:0010427">
    <property type="term" value="F:abscisic acid binding"/>
    <property type="evidence" value="ECO:0007669"/>
    <property type="project" value="InterPro"/>
</dbReference>
<dbReference type="GO" id="GO:0004864">
    <property type="term" value="F:protein phosphatase inhibitor activity"/>
    <property type="evidence" value="ECO:0007669"/>
    <property type="project" value="InterPro"/>
</dbReference>
<evidence type="ECO:0000313" key="3">
    <source>
        <dbReference type="EMBL" id="KAK6931023.1"/>
    </source>
</evidence>
<dbReference type="PANTHER" id="PTHR31338">
    <property type="entry name" value="POLYKETIDE CYCLASE/DEHYDRASE AND LIPID TRANSPORT SUPERFAMILY PROTEIN"/>
    <property type="match status" value="1"/>
</dbReference>
<comment type="similarity">
    <text evidence="1">Belongs to the MLP family.</text>
</comment>
<dbReference type="EMBL" id="JBAMMX010000011">
    <property type="protein sequence ID" value="KAK6931023.1"/>
    <property type="molecule type" value="Genomic_DNA"/>
</dbReference>
<name>A0AAN8ZEQ0_9MAGN</name>
<dbReference type="Proteomes" id="UP001370490">
    <property type="component" value="Unassembled WGS sequence"/>
</dbReference>
<sequence length="152" mass="17346">MGLTGKQEVEIPIKSSADKFYKIFRSEAHQIPTAGADHVHAINVHEGDWETKGSVKEWTYNLDGVNPLKVKEKTEEIDDENKCITFSIVDGEIRKEFKSFKTIIQVIPKEEGCTVKWTLDYEKKREDVQDPSAYIELATNLTKAIESHHLKA</sequence>
<protein>
    <submittedName>
        <fullName evidence="3">Bet v I/Major latex protein</fullName>
    </submittedName>
</protein>
<dbReference type="SUPFAM" id="SSF55961">
    <property type="entry name" value="Bet v1-like"/>
    <property type="match status" value="1"/>
</dbReference>
<dbReference type="GO" id="GO:0038023">
    <property type="term" value="F:signaling receptor activity"/>
    <property type="evidence" value="ECO:0007669"/>
    <property type="project" value="InterPro"/>
</dbReference>